<dbReference type="PANTHER" id="PTHR37089">
    <property type="entry name" value="PROTEIN U-RELATED"/>
    <property type="match status" value="1"/>
</dbReference>
<evidence type="ECO:0000313" key="3">
    <source>
        <dbReference type="Proteomes" id="UP000267418"/>
    </source>
</evidence>
<dbReference type="InterPro" id="IPR007893">
    <property type="entry name" value="Spore_coat_U/FanG"/>
</dbReference>
<dbReference type="Proteomes" id="UP000267418">
    <property type="component" value="Unassembled WGS sequence"/>
</dbReference>
<name>A0A3S0JRI6_9BURK</name>
<dbReference type="EMBL" id="RXOE01000011">
    <property type="protein sequence ID" value="RTQ30800.1"/>
    <property type="molecule type" value="Genomic_DNA"/>
</dbReference>
<comment type="caution">
    <text evidence="2">The sequence shown here is derived from an EMBL/GenBank/DDBJ whole genome shotgun (WGS) entry which is preliminary data.</text>
</comment>
<proteinExistence type="predicted"/>
<sequence>MARRTLQLHGRPRLHRRHLATDRTLHMRNRNARVIGLGALIGVLSLCAAPAHATCSGSGLGTLNCSATVSATAMSFGSYSAGTSSATTTSSTITVTATFSGRILGTDTLSYTLSLSAGNSGTTASRYMSYGSRTLSYNLYTSSGYGTVWATDTVSGSASVSVGFNGNASASTTHTVYGRIPAGQYTAAPGSYSDTITVTVTY</sequence>
<dbReference type="OrthoDB" id="8588792at2"/>
<dbReference type="AlphaFoldDB" id="A0A3S0JRI6"/>
<protein>
    <submittedName>
        <fullName evidence="2">SCPU domain-containing protein</fullName>
    </submittedName>
</protein>
<reference evidence="2 3" key="1">
    <citation type="submission" date="2018-12" db="EMBL/GenBank/DDBJ databases">
        <title>The genome of Variovorax gossypii DSM 100435.</title>
        <authorList>
            <person name="Gao J."/>
            <person name="Sun J."/>
        </authorList>
    </citation>
    <scope>NUCLEOTIDE SEQUENCE [LARGE SCALE GENOMIC DNA]</scope>
    <source>
        <strain evidence="2 3">DSM 100435</strain>
    </source>
</reference>
<gene>
    <name evidence="2" type="ORF">EJP69_27575</name>
</gene>
<dbReference type="InterPro" id="IPR053167">
    <property type="entry name" value="Spore_coat_component"/>
</dbReference>
<keyword evidence="3" id="KW-1185">Reference proteome</keyword>
<organism evidence="2 3">
    <name type="scientific">Variovorax gossypii</name>
    <dbReference type="NCBI Taxonomy" id="1679495"/>
    <lineage>
        <taxon>Bacteria</taxon>
        <taxon>Pseudomonadati</taxon>
        <taxon>Pseudomonadota</taxon>
        <taxon>Betaproteobacteria</taxon>
        <taxon>Burkholderiales</taxon>
        <taxon>Comamonadaceae</taxon>
        <taxon>Variovorax</taxon>
    </lineage>
</organism>
<dbReference type="SMART" id="SM00972">
    <property type="entry name" value="SCPU"/>
    <property type="match status" value="1"/>
</dbReference>
<accession>A0A3S0JRI6</accession>
<feature type="domain" description="Spore coat protein U/FanG" evidence="1">
    <location>
        <begin position="65"/>
        <end position="199"/>
    </location>
</feature>
<evidence type="ECO:0000313" key="2">
    <source>
        <dbReference type="EMBL" id="RTQ30800.1"/>
    </source>
</evidence>
<evidence type="ECO:0000259" key="1">
    <source>
        <dbReference type="Pfam" id="PF05229"/>
    </source>
</evidence>
<dbReference type="Pfam" id="PF05229">
    <property type="entry name" value="SCPU"/>
    <property type="match status" value="1"/>
</dbReference>